<dbReference type="Proteomes" id="UP000054538">
    <property type="component" value="Unassembled WGS sequence"/>
</dbReference>
<name>A0A0D0DSP6_9AGAM</name>
<gene>
    <name evidence="1" type="ORF">PAXRUDRAFT_830998</name>
</gene>
<evidence type="ECO:0000313" key="1">
    <source>
        <dbReference type="EMBL" id="KIK91241.1"/>
    </source>
</evidence>
<accession>A0A0D0DSP6</accession>
<keyword evidence="2" id="KW-1185">Reference proteome</keyword>
<proteinExistence type="predicted"/>
<dbReference type="InParanoid" id="A0A0D0DSP6"/>
<dbReference type="AlphaFoldDB" id="A0A0D0DSP6"/>
<sequence>MAQTLEDISIKGQTLGMFLSVDISGRQATPTYPYRHGNYKTVSLLLPCITGIIRPLIISVNARGWGCGSLEELFNQICDS</sequence>
<organism evidence="1 2">
    <name type="scientific">Paxillus rubicundulus Ve08.2h10</name>
    <dbReference type="NCBI Taxonomy" id="930991"/>
    <lineage>
        <taxon>Eukaryota</taxon>
        <taxon>Fungi</taxon>
        <taxon>Dikarya</taxon>
        <taxon>Basidiomycota</taxon>
        <taxon>Agaricomycotina</taxon>
        <taxon>Agaricomycetes</taxon>
        <taxon>Agaricomycetidae</taxon>
        <taxon>Boletales</taxon>
        <taxon>Paxilineae</taxon>
        <taxon>Paxillaceae</taxon>
        <taxon>Paxillus</taxon>
    </lineage>
</organism>
<dbReference type="HOGENOM" id="CLU_2590477_0_0_1"/>
<dbReference type="EMBL" id="KN825410">
    <property type="protein sequence ID" value="KIK91241.1"/>
    <property type="molecule type" value="Genomic_DNA"/>
</dbReference>
<reference evidence="1 2" key="1">
    <citation type="submission" date="2014-04" db="EMBL/GenBank/DDBJ databases">
        <authorList>
            <consortium name="DOE Joint Genome Institute"/>
            <person name="Kuo A."/>
            <person name="Kohler A."/>
            <person name="Jargeat P."/>
            <person name="Nagy L.G."/>
            <person name="Floudas D."/>
            <person name="Copeland A."/>
            <person name="Barry K.W."/>
            <person name="Cichocki N."/>
            <person name="Veneault-Fourrey C."/>
            <person name="LaButti K."/>
            <person name="Lindquist E.A."/>
            <person name="Lipzen A."/>
            <person name="Lundell T."/>
            <person name="Morin E."/>
            <person name="Murat C."/>
            <person name="Sun H."/>
            <person name="Tunlid A."/>
            <person name="Henrissat B."/>
            <person name="Grigoriev I.V."/>
            <person name="Hibbett D.S."/>
            <person name="Martin F."/>
            <person name="Nordberg H.P."/>
            <person name="Cantor M.N."/>
            <person name="Hua S.X."/>
        </authorList>
    </citation>
    <scope>NUCLEOTIDE SEQUENCE [LARGE SCALE GENOMIC DNA]</scope>
    <source>
        <strain evidence="1 2">Ve08.2h10</strain>
    </source>
</reference>
<protein>
    <submittedName>
        <fullName evidence="1">Uncharacterized protein</fullName>
    </submittedName>
</protein>
<reference evidence="2" key="2">
    <citation type="submission" date="2015-01" db="EMBL/GenBank/DDBJ databases">
        <title>Evolutionary Origins and Diversification of the Mycorrhizal Mutualists.</title>
        <authorList>
            <consortium name="DOE Joint Genome Institute"/>
            <consortium name="Mycorrhizal Genomics Consortium"/>
            <person name="Kohler A."/>
            <person name="Kuo A."/>
            <person name="Nagy L.G."/>
            <person name="Floudas D."/>
            <person name="Copeland A."/>
            <person name="Barry K.W."/>
            <person name="Cichocki N."/>
            <person name="Veneault-Fourrey C."/>
            <person name="LaButti K."/>
            <person name="Lindquist E.A."/>
            <person name="Lipzen A."/>
            <person name="Lundell T."/>
            <person name="Morin E."/>
            <person name="Murat C."/>
            <person name="Riley R."/>
            <person name="Ohm R."/>
            <person name="Sun H."/>
            <person name="Tunlid A."/>
            <person name="Henrissat B."/>
            <person name="Grigoriev I.V."/>
            <person name="Hibbett D.S."/>
            <person name="Martin F."/>
        </authorList>
    </citation>
    <scope>NUCLEOTIDE SEQUENCE [LARGE SCALE GENOMIC DNA]</scope>
    <source>
        <strain evidence="2">Ve08.2h10</strain>
    </source>
</reference>
<evidence type="ECO:0000313" key="2">
    <source>
        <dbReference type="Proteomes" id="UP000054538"/>
    </source>
</evidence>